<keyword evidence="7 15" id="KW-0963">Cytoplasm</keyword>
<keyword evidence="11 15" id="KW-0819">tRNA processing</keyword>
<evidence type="ECO:0000256" key="8">
    <source>
        <dbReference type="ARBA" id="ARBA00022603"/>
    </source>
</evidence>
<comment type="function">
    <text evidence="1 15 17">Specifically methylates guanosine-37 in various tRNAs.</text>
</comment>
<evidence type="ECO:0000256" key="13">
    <source>
        <dbReference type="ARBA" id="ARBA00033392"/>
    </source>
</evidence>
<dbReference type="NCBIfam" id="TIGR00088">
    <property type="entry name" value="trmD"/>
    <property type="match status" value="1"/>
</dbReference>
<evidence type="ECO:0000256" key="14">
    <source>
        <dbReference type="ARBA" id="ARBA00047783"/>
    </source>
</evidence>
<dbReference type="Gene3D" id="1.10.1270.20">
    <property type="entry name" value="tRNA(m1g37)methyltransferase, domain 2"/>
    <property type="match status" value="1"/>
</dbReference>
<dbReference type="InterPro" id="IPR016009">
    <property type="entry name" value="tRNA_MeTrfase_TRMD/TRM10"/>
</dbReference>
<dbReference type="Gene3D" id="3.40.1280.10">
    <property type="match status" value="1"/>
</dbReference>
<keyword evidence="10 15" id="KW-0949">S-adenosyl-L-methionine</keyword>
<name>A0A1I4S1L1_9FLAO</name>
<comment type="similarity">
    <text evidence="3 15 17">Belongs to the RNA methyltransferase TrmD family.</text>
</comment>
<evidence type="ECO:0000256" key="9">
    <source>
        <dbReference type="ARBA" id="ARBA00022679"/>
    </source>
</evidence>
<evidence type="ECO:0000256" key="12">
    <source>
        <dbReference type="ARBA" id="ARBA00029736"/>
    </source>
</evidence>
<organism evidence="19 20">
    <name type="scientific">Algoriella xinjiangensis</name>
    <dbReference type="NCBI Taxonomy" id="684065"/>
    <lineage>
        <taxon>Bacteria</taxon>
        <taxon>Pseudomonadati</taxon>
        <taxon>Bacteroidota</taxon>
        <taxon>Flavobacteriia</taxon>
        <taxon>Flavobacteriales</taxon>
        <taxon>Weeksellaceae</taxon>
        <taxon>Algoriella</taxon>
    </lineage>
</organism>
<dbReference type="GO" id="GO:0052906">
    <property type="term" value="F:tRNA (guanine(37)-N1)-methyltransferase activity"/>
    <property type="evidence" value="ECO:0007669"/>
    <property type="project" value="UniProtKB-UniRule"/>
</dbReference>
<proteinExistence type="inferred from homology"/>
<comment type="subunit">
    <text evidence="4 15 17">Homodimer.</text>
</comment>
<dbReference type="InterPro" id="IPR023148">
    <property type="entry name" value="tRNA_m1G_MeTrfase_C_sf"/>
</dbReference>
<dbReference type="FunFam" id="3.40.1280.10:FF:000001">
    <property type="entry name" value="tRNA (guanine-N(1)-)-methyltransferase"/>
    <property type="match status" value="1"/>
</dbReference>
<feature type="domain" description="tRNA methyltransferase TRMD/TRM10-type" evidence="18">
    <location>
        <begin position="1"/>
        <end position="225"/>
    </location>
</feature>
<evidence type="ECO:0000256" key="4">
    <source>
        <dbReference type="ARBA" id="ARBA00011738"/>
    </source>
</evidence>
<dbReference type="AlphaFoldDB" id="A0A1I4S1L1"/>
<keyword evidence="9 15" id="KW-0808">Transferase</keyword>
<feature type="binding site" evidence="15 16">
    <location>
        <position position="112"/>
    </location>
    <ligand>
        <name>S-adenosyl-L-methionine</name>
        <dbReference type="ChEBI" id="CHEBI:59789"/>
    </ligand>
</feature>
<dbReference type="HAMAP" id="MF_00605">
    <property type="entry name" value="TrmD"/>
    <property type="match status" value="1"/>
</dbReference>
<dbReference type="PIRSF" id="PIRSF000386">
    <property type="entry name" value="tRNA_mtase"/>
    <property type="match status" value="1"/>
</dbReference>
<evidence type="ECO:0000256" key="17">
    <source>
        <dbReference type="RuleBase" id="RU003464"/>
    </source>
</evidence>
<reference evidence="20" key="1">
    <citation type="submission" date="2016-10" db="EMBL/GenBank/DDBJ databases">
        <authorList>
            <person name="Varghese N."/>
            <person name="Submissions S."/>
        </authorList>
    </citation>
    <scope>NUCLEOTIDE SEQUENCE [LARGE SCALE GENOMIC DNA]</scope>
    <source>
        <strain evidence="20">XJ109</strain>
    </source>
</reference>
<dbReference type="RefSeq" id="WP_092905289.1">
    <property type="nucleotide sequence ID" value="NZ_FOUZ01000001.1"/>
</dbReference>
<evidence type="ECO:0000256" key="2">
    <source>
        <dbReference type="ARBA" id="ARBA00004496"/>
    </source>
</evidence>
<feature type="binding site" evidence="15 16">
    <location>
        <begin position="132"/>
        <end position="137"/>
    </location>
    <ligand>
        <name>S-adenosyl-L-methionine</name>
        <dbReference type="ChEBI" id="CHEBI:59789"/>
    </ligand>
</feature>
<evidence type="ECO:0000256" key="15">
    <source>
        <dbReference type="HAMAP-Rule" id="MF_00605"/>
    </source>
</evidence>
<dbReference type="Pfam" id="PF01746">
    <property type="entry name" value="tRNA_m1G_MT"/>
    <property type="match status" value="1"/>
</dbReference>
<evidence type="ECO:0000256" key="10">
    <source>
        <dbReference type="ARBA" id="ARBA00022691"/>
    </source>
</evidence>
<protein>
    <recommendedName>
        <fullName evidence="6 15">tRNA (guanine-N(1)-)-methyltransferase</fullName>
        <ecNumber evidence="5 15">2.1.1.228</ecNumber>
    </recommendedName>
    <alternativeName>
        <fullName evidence="12 15">M1G-methyltransferase</fullName>
    </alternativeName>
    <alternativeName>
        <fullName evidence="13 15">tRNA [GM37] methyltransferase</fullName>
    </alternativeName>
</protein>
<keyword evidence="20" id="KW-1185">Reference proteome</keyword>
<dbReference type="STRING" id="684065.SAMN05421738_1015"/>
<evidence type="ECO:0000313" key="19">
    <source>
        <dbReference type="EMBL" id="SFM58319.1"/>
    </source>
</evidence>
<evidence type="ECO:0000256" key="1">
    <source>
        <dbReference type="ARBA" id="ARBA00002634"/>
    </source>
</evidence>
<evidence type="ECO:0000256" key="7">
    <source>
        <dbReference type="ARBA" id="ARBA00022490"/>
    </source>
</evidence>
<dbReference type="InterPro" id="IPR029026">
    <property type="entry name" value="tRNA_m1G_MTases_N"/>
</dbReference>
<keyword evidence="8 15" id="KW-0489">Methyltransferase</keyword>
<evidence type="ECO:0000256" key="5">
    <source>
        <dbReference type="ARBA" id="ARBA00012807"/>
    </source>
</evidence>
<evidence type="ECO:0000313" key="20">
    <source>
        <dbReference type="Proteomes" id="UP000199149"/>
    </source>
</evidence>
<dbReference type="PANTHER" id="PTHR46417:SF1">
    <property type="entry name" value="TRNA (GUANINE-N(1)-)-METHYLTRANSFERASE"/>
    <property type="match status" value="1"/>
</dbReference>
<sequence>MRIDIITVLPELLVSPFSASIMKRAQDKGLVEIKVHDLREFGKGRYRHIDDSPYGGTSGMVIMCEPLDKMISKLKEERVYDEIIYLTPDGETLNQNMANDLSLKGNLMMICGHYKGIDQRIRDMHVTREISIGDYVLSGGEFGAIILADAIIRLLPGVIGNETSALSDSFQDDLLAPPIYTRPAEYKGHKVPDILLSGNFPKIEEWLHEQALERTKERRPDLLEKHTK</sequence>
<dbReference type="EC" id="2.1.1.228" evidence="5 15"/>
<dbReference type="EMBL" id="FOUZ01000001">
    <property type="protein sequence ID" value="SFM58319.1"/>
    <property type="molecule type" value="Genomic_DNA"/>
</dbReference>
<dbReference type="NCBIfam" id="NF000648">
    <property type="entry name" value="PRK00026.1"/>
    <property type="match status" value="1"/>
</dbReference>
<dbReference type="OrthoDB" id="9807416at2"/>
<evidence type="ECO:0000256" key="11">
    <source>
        <dbReference type="ARBA" id="ARBA00022694"/>
    </source>
</evidence>
<dbReference type="SUPFAM" id="SSF75217">
    <property type="entry name" value="alpha/beta knot"/>
    <property type="match status" value="1"/>
</dbReference>
<gene>
    <name evidence="15" type="primary">trmD</name>
    <name evidence="19" type="ORF">SAMN05421738_1015</name>
</gene>
<evidence type="ECO:0000259" key="18">
    <source>
        <dbReference type="Pfam" id="PF01746"/>
    </source>
</evidence>
<dbReference type="GO" id="GO:0005829">
    <property type="term" value="C:cytosol"/>
    <property type="evidence" value="ECO:0007669"/>
    <property type="project" value="TreeGrafter"/>
</dbReference>
<comment type="subcellular location">
    <subcellularLocation>
        <location evidence="2 15 17">Cytoplasm</location>
    </subcellularLocation>
</comment>
<dbReference type="InterPro" id="IPR002649">
    <property type="entry name" value="tRNA_m1G_MeTrfase_TrmD"/>
</dbReference>
<evidence type="ECO:0000256" key="3">
    <source>
        <dbReference type="ARBA" id="ARBA00007630"/>
    </source>
</evidence>
<accession>A0A1I4S1L1</accession>
<dbReference type="Proteomes" id="UP000199149">
    <property type="component" value="Unassembled WGS sequence"/>
</dbReference>
<comment type="catalytic activity">
    <reaction evidence="14 15 17">
        <text>guanosine(37) in tRNA + S-adenosyl-L-methionine = N(1)-methylguanosine(37) in tRNA + S-adenosyl-L-homocysteine + H(+)</text>
        <dbReference type="Rhea" id="RHEA:36899"/>
        <dbReference type="Rhea" id="RHEA-COMP:10145"/>
        <dbReference type="Rhea" id="RHEA-COMP:10147"/>
        <dbReference type="ChEBI" id="CHEBI:15378"/>
        <dbReference type="ChEBI" id="CHEBI:57856"/>
        <dbReference type="ChEBI" id="CHEBI:59789"/>
        <dbReference type="ChEBI" id="CHEBI:73542"/>
        <dbReference type="ChEBI" id="CHEBI:74269"/>
        <dbReference type="EC" id="2.1.1.228"/>
    </reaction>
</comment>
<dbReference type="InterPro" id="IPR029028">
    <property type="entry name" value="Alpha/beta_knot_MTases"/>
</dbReference>
<dbReference type="GO" id="GO:0002939">
    <property type="term" value="P:tRNA N1-guanine methylation"/>
    <property type="evidence" value="ECO:0007669"/>
    <property type="project" value="TreeGrafter"/>
</dbReference>
<dbReference type="CDD" id="cd18080">
    <property type="entry name" value="TrmD-like"/>
    <property type="match status" value="1"/>
</dbReference>
<evidence type="ECO:0000256" key="16">
    <source>
        <dbReference type="PIRSR" id="PIRSR000386-1"/>
    </source>
</evidence>
<evidence type="ECO:0000256" key="6">
    <source>
        <dbReference type="ARBA" id="ARBA00014679"/>
    </source>
</evidence>
<dbReference type="PANTHER" id="PTHR46417">
    <property type="entry name" value="TRNA (GUANINE-N(1)-)-METHYLTRANSFERASE"/>
    <property type="match status" value="1"/>
</dbReference>